<reference evidence="3" key="1">
    <citation type="submission" date="2021-03" db="EMBL/GenBank/DDBJ databases">
        <authorList>
            <person name="Bekaert M."/>
        </authorList>
    </citation>
    <scope>NUCLEOTIDE SEQUENCE</scope>
</reference>
<name>A0A8S3VB84_MYTED</name>
<dbReference type="InterPro" id="IPR052055">
    <property type="entry name" value="Hepadnavirus_pol/RT"/>
</dbReference>
<dbReference type="PANTHER" id="PTHR33050">
    <property type="entry name" value="REVERSE TRANSCRIPTASE DOMAIN-CONTAINING PROTEIN"/>
    <property type="match status" value="1"/>
</dbReference>
<gene>
    <name evidence="3" type="ORF">MEDL_63009</name>
</gene>
<dbReference type="CDD" id="cd09275">
    <property type="entry name" value="RNase_HI_RT_DIRS1"/>
    <property type="match status" value="1"/>
</dbReference>
<dbReference type="Gene3D" id="3.30.70.270">
    <property type="match status" value="1"/>
</dbReference>
<dbReference type="InterPro" id="IPR043502">
    <property type="entry name" value="DNA/RNA_pol_sf"/>
</dbReference>
<evidence type="ECO:0000256" key="1">
    <source>
        <dbReference type="SAM" id="MobiDB-lite"/>
    </source>
</evidence>
<feature type="compositionally biased region" description="Basic residues" evidence="1">
    <location>
        <begin position="239"/>
        <end position="251"/>
    </location>
</feature>
<dbReference type="PANTHER" id="PTHR33050:SF8">
    <property type="entry name" value="REVERSE TRANSCRIPTASE DOMAIN-CONTAINING PROTEIN"/>
    <property type="match status" value="1"/>
</dbReference>
<feature type="compositionally biased region" description="Low complexity" evidence="1">
    <location>
        <begin position="215"/>
        <end position="224"/>
    </location>
</feature>
<dbReference type="AlphaFoldDB" id="A0A8S3VB84"/>
<feature type="region of interest" description="Disordered" evidence="1">
    <location>
        <begin position="175"/>
        <end position="284"/>
    </location>
</feature>
<feature type="compositionally biased region" description="Basic residues" evidence="1">
    <location>
        <begin position="197"/>
        <end position="212"/>
    </location>
</feature>
<proteinExistence type="predicted"/>
<dbReference type="SUPFAM" id="SSF56672">
    <property type="entry name" value="DNA/RNA polymerases"/>
    <property type="match status" value="1"/>
</dbReference>
<dbReference type="PROSITE" id="PS50878">
    <property type="entry name" value="RT_POL"/>
    <property type="match status" value="1"/>
</dbReference>
<keyword evidence="4" id="KW-1185">Reference proteome</keyword>
<feature type="compositionally biased region" description="Low complexity" evidence="1">
    <location>
        <begin position="176"/>
        <end position="196"/>
    </location>
</feature>
<feature type="compositionally biased region" description="Polar residues" evidence="1">
    <location>
        <begin position="11"/>
        <end position="31"/>
    </location>
</feature>
<feature type="compositionally biased region" description="Low complexity" evidence="1">
    <location>
        <begin position="32"/>
        <end position="43"/>
    </location>
</feature>
<dbReference type="InterPro" id="IPR000477">
    <property type="entry name" value="RT_dom"/>
</dbReference>
<dbReference type="OrthoDB" id="6103391at2759"/>
<comment type="caution">
    <text evidence="3">The sequence shown here is derived from an EMBL/GenBank/DDBJ whole genome shotgun (WGS) entry which is preliminary data.</text>
</comment>
<dbReference type="Proteomes" id="UP000683360">
    <property type="component" value="Unassembled WGS sequence"/>
</dbReference>
<evidence type="ECO:0000259" key="2">
    <source>
        <dbReference type="PROSITE" id="PS50878"/>
    </source>
</evidence>
<dbReference type="EMBL" id="CAJPWZ010003084">
    <property type="protein sequence ID" value="CAG2251358.1"/>
    <property type="molecule type" value="Genomic_DNA"/>
</dbReference>
<evidence type="ECO:0000313" key="4">
    <source>
        <dbReference type="Proteomes" id="UP000683360"/>
    </source>
</evidence>
<protein>
    <recommendedName>
        <fullName evidence="2">Reverse transcriptase domain-containing protein</fullName>
    </recommendedName>
</protein>
<feature type="compositionally biased region" description="Basic and acidic residues" evidence="1">
    <location>
        <begin position="127"/>
        <end position="142"/>
    </location>
</feature>
<feature type="region of interest" description="Disordered" evidence="1">
    <location>
        <begin position="1"/>
        <end position="51"/>
    </location>
</feature>
<dbReference type="Gene3D" id="3.10.10.10">
    <property type="entry name" value="HIV Type 1 Reverse Transcriptase, subunit A, domain 1"/>
    <property type="match status" value="1"/>
</dbReference>
<accession>A0A8S3VB84</accession>
<sequence length="1098" mass="125286">MPYDTRKVQRINYNSLHNTGTTGDLNSSSEDSSGLFSPLGSPGKVTSSRPISLLSSTYFPAEGDMDEVKEIVSGGLDSYDEKEDEKIEAELALVLKEKELIKKKMRSKKLKKHDEAVGGMVKGKKGDKKEKEKRSQKKKESGKSLIKQNFDINDLRSDKKLLKAVHEQLKEYQLISDSSQTSSFSSGDSDSESSVLSKKKRKTRSKKHKQKSKSSDIISESSLSDSKDSSSESDSYTRSIKKKYRKNKRKSGLVVSSRQKTKYPQDCPQSIKKSKKSDTPVVQNSNTELTLDEVKGKLRKQGIRAPSTFTKEQLLELLNENSGQDNTVMPEIPALTQLTTSLNNMEQTVQNQGTLIQSLLDLITLPRFPSGMFPHVQAVAPNVRKQILEGKYINLATLLNNQENVQDYKTVDESDGSVLLIKHRDPRLQRNLSIQEFLEAFNIYKNIICEKQDRRIEFDMYIQDIIDISARYKGPVFYEYHKAFANKVAAIKLTHGKVVDWSIRDEKLYSSITSGQIIKECETCGSLGHLTAVCQTLPSFGQSNNRSKPTYNQTHFQKSQVGSNDRVDSNTDIRGRPVLFFRDKNFVFNLINGLRYGFDTGINVLPSKSLECKNLLSTKKFPDDVTKLVDDELRKGYLIGPFTKPPFDTYRISPIGIVEGKYSKKKRLILDLSAPHNNDEHHSINDLINKEDYSLTYVRIDDAINIIKSLGIKSQLCKCDVTDAFKLIPVHNSLWRFYGLKWNDMYYFYTRLAFGCRSSPKIFDTLSVAICWILQNNYGLRHVLHLLDDFLLINNPYVDATRNMNTMLYVFNSLKIPLSAHKTVGPSTSLEYLGIILDSMHMIAKLPDEKLVRIKDILYSYLNRRSCTKREMLSLLGHLNYACKVIIPGRSFVSYLLTLAHSVKELYHHVTITKGCRDDMAMWFKFLSQWNGISFFISDNVINASDFHLFTDASSTIGYGGYFRKRWFQGSWPDDFIRPDEESFSMAYLELYPIVISAILWGHEWSTKRILFHCDNMSSVYIINKGRSKCNVIMNLVRRLTWCAAKFNFVVHAVHVPGKENNIADALSRYQMKRFRQLAPEASPNPCTCPPHSEIVWS</sequence>
<evidence type="ECO:0000313" key="3">
    <source>
        <dbReference type="EMBL" id="CAG2251358.1"/>
    </source>
</evidence>
<dbReference type="InterPro" id="IPR043128">
    <property type="entry name" value="Rev_trsase/Diguanyl_cyclase"/>
</dbReference>
<organism evidence="3 4">
    <name type="scientific">Mytilus edulis</name>
    <name type="common">Blue mussel</name>
    <dbReference type="NCBI Taxonomy" id="6550"/>
    <lineage>
        <taxon>Eukaryota</taxon>
        <taxon>Metazoa</taxon>
        <taxon>Spiralia</taxon>
        <taxon>Lophotrochozoa</taxon>
        <taxon>Mollusca</taxon>
        <taxon>Bivalvia</taxon>
        <taxon>Autobranchia</taxon>
        <taxon>Pteriomorphia</taxon>
        <taxon>Mytilida</taxon>
        <taxon>Mytiloidea</taxon>
        <taxon>Mytilidae</taxon>
        <taxon>Mytilinae</taxon>
        <taxon>Mytilus</taxon>
    </lineage>
</organism>
<feature type="region of interest" description="Disordered" evidence="1">
    <location>
        <begin position="104"/>
        <end position="149"/>
    </location>
</feature>
<feature type="domain" description="Reverse transcriptase" evidence="2">
    <location>
        <begin position="639"/>
        <end position="837"/>
    </location>
</feature>